<organism evidence="1 2">
    <name type="scientific">Chara braunii</name>
    <name type="common">Braun's stonewort</name>
    <dbReference type="NCBI Taxonomy" id="69332"/>
    <lineage>
        <taxon>Eukaryota</taxon>
        <taxon>Viridiplantae</taxon>
        <taxon>Streptophyta</taxon>
        <taxon>Charophyceae</taxon>
        <taxon>Charales</taxon>
        <taxon>Characeae</taxon>
        <taxon>Chara</taxon>
    </lineage>
</organism>
<proteinExistence type="predicted"/>
<dbReference type="AlphaFoldDB" id="A0A388K9D7"/>
<dbReference type="PANTHER" id="PTHR38696">
    <property type="entry name" value="MEDIATOR OF RNA POLYMERASE II TRANSCRIPTION SUBUNIT 13"/>
    <property type="match status" value="1"/>
</dbReference>
<protein>
    <submittedName>
        <fullName evidence="1">Uncharacterized protein</fullName>
    </submittedName>
</protein>
<comment type="caution">
    <text evidence="1">The sequence shown here is derived from an EMBL/GenBank/DDBJ whole genome shotgun (WGS) entry which is preliminary data.</text>
</comment>
<dbReference type="EMBL" id="BFEA01000077">
    <property type="protein sequence ID" value="GBG66668.1"/>
    <property type="molecule type" value="Genomic_DNA"/>
</dbReference>
<sequence>MVDYHEENLLANEQSVVCISPHASDRLRVYNLTEAGIERLTSAVNASWRAGIQSVRNWNVEKVYEFQLRGRPWLGSGGDAISARRLVVGVFRCMLEMGYGLALSAITSRKPDSKDAWVFLRRTTKTKWQCSNPHDVFAISFNLWDTVRVIDAGEEGSGLVRELLECHWAKGIQKVDAYKGVPQIKLRGNPWQASSGSESTASRVLVAQLVAGLAEAGYTVYASIALTSQDRGDSETQDYDQIDSWIVIKNPPPSLV</sequence>
<name>A0A388K9D7_CHABU</name>
<dbReference type="Gramene" id="GBG66668">
    <property type="protein sequence ID" value="GBG66668"/>
    <property type="gene ID" value="CBR_g66803"/>
</dbReference>
<gene>
    <name evidence="1" type="ORF">CBR_g66803</name>
</gene>
<dbReference type="STRING" id="69332.A0A388K9D7"/>
<dbReference type="Proteomes" id="UP000265515">
    <property type="component" value="Unassembled WGS sequence"/>
</dbReference>
<dbReference type="PANTHER" id="PTHR38696:SF1">
    <property type="entry name" value="MEDIATOR OF RNA POLYMERASE II TRANSCRIPTION SUBUNIT 13"/>
    <property type="match status" value="1"/>
</dbReference>
<dbReference type="OrthoDB" id="58379at2759"/>
<reference evidence="1 2" key="1">
    <citation type="journal article" date="2018" name="Cell">
        <title>The Chara Genome: Secondary Complexity and Implications for Plant Terrestrialization.</title>
        <authorList>
            <person name="Nishiyama T."/>
            <person name="Sakayama H."/>
            <person name="Vries J.D."/>
            <person name="Buschmann H."/>
            <person name="Saint-Marcoux D."/>
            <person name="Ullrich K.K."/>
            <person name="Haas F.B."/>
            <person name="Vanderstraeten L."/>
            <person name="Becker D."/>
            <person name="Lang D."/>
            <person name="Vosolsobe S."/>
            <person name="Rombauts S."/>
            <person name="Wilhelmsson P.K.I."/>
            <person name="Janitza P."/>
            <person name="Kern R."/>
            <person name="Heyl A."/>
            <person name="Rumpler F."/>
            <person name="Villalobos L.I.A.C."/>
            <person name="Clay J.M."/>
            <person name="Skokan R."/>
            <person name="Toyoda A."/>
            <person name="Suzuki Y."/>
            <person name="Kagoshima H."/>
            <person name="Schijlen E."/>
            <person name="Tajeshwar N."/>
            <person name="Catarino B."/>
            <person name="Hetherington A.J."/>
            <person name="Saltykova A."/>
            <person name="Bonnot C."/>
            <person name="Breuninger H."/>
            <person name="Symeonidi A."/>
            <person name="Radhakrishnan G.V."/>
            <person name="Van Nieuwerburgh F."/>
            <person name="Deforce D."/>
            <person name="Chang C."/>
            <person name="Karol K.G."/>
            <person name="Hedrich R."/>
            <person name="Ulvskov P."/>
            <person name="Glockner G."/>
            <person name="Delwiche C.F."/>
            <person name="Petrasek J."/>
            <person name="Van de Peer Y."/>
            <person name="Friml J."/>
            <person name="Beilby M."/>
            <person name="Dolan L."/>
            <person name="Kohara Y."/>
            <person name="Sugano S."/>
            <person name="Fujiyama A."/>
            <person name="Delaux P.-M."/>
            <person name="Quint M."/>
            <person name="TheiBen G."/>
            <person name="Hagemann M."/>
            <person name="Harholt J."/>
            <person name="Dunand C."/>
            <person name="Zachgo S."/>
            <person name="Langdale J."/>
            <person name="Maumus F."/>
            <person name="Straeten D.V.D."/>
            <person name="Gould S.B."/>
            <person name="Rensing S.A."/>
        </authorList>
    </citation>
    <scope>NUCLEOTIDE SEQUENCE [LARGE SCALE GENOMIC DNA]</scope>
    <source>
        <strain evidence="1 2">S276</strain>
    </source>
</reference>
<keyword evidence="2" id="KW-1185">Reference proteome</keyword>
<accession>A0A388K9D7</accession>
<evidence type="ECO:0000313" key="2">
    <source>
        <dbReference type="Proteomes" id="UP000265515"/>
    </source>
</evidence>
<evidence type="ECO:0000313" key="1">
    <source>
        <dbReference type="EMBL" id="GBG66668.1"/>
    </source>
</evidence>